<evidence type="ECO:0000259" key="1">
    <source>
        <dbReference type="Pfam" id="PF12697"/>
    </source>
</evidence>
<dbReference type="InterPro" id="IPR029058">
    <property type="entry name" value="AB_hydrolase_fold"/>
</dbReference>
<dbReference type="AlphaFoldDB" id="A0A6L9XXP3"/>
<keyword evidence="2" id="KW-0378">Hydrolase</keyword>
<dbReference type="Gene3D" id="3.40.50.1820">
    <property type="entry name" value="alpha/beta hydrolase"/>
    <property type="match status" value="1"/>
</dbReference>
<feature type="domain" description="AB hydrolase-1" evidence="1">
    <location>
        <begin position="40"/>
        <end position="252"/>
    </location>
</feature>
<dbReference type="Proteomes" id="UP000474967">
    <property type="component" value="Unassembled WGS sequence"/>
</dbReference>
<accession>A0A6L9XXP3</accession>
<gene>
    <name evidence="2" type="ORF">G3T36_09225</name>
</gene>
<sequence length="269" mass="28496">MTDQTTLVTETTTSADGTPIAFERIGAGPAVVLVDGALCHRAFGPSRPLAAALAERYTVFAYDRRGRGESGNTLPYSPLREIEDLQAVITAAGGDAYVYGISSGAGIALEAAAAGVRMRRLATYEAPYVAARWKDPAVDHLAHMESLIAADKRGAAVSYFLVPMVGAPAFVPVMMRAMPKVWNQMKAVAPTLPYDLRVMGSFTVPAERFGSIVVPTLVMVGGKAAPPMRDAQKAVAAAIPGSRFEVLEGQTHQVSEKAIAPQLEAFFTD</sequence>
<dbReference type="RefSeq" id="WP_163289510.1">
    <property type="nucleotide sequence ID" value="NZ_JAAGWY010000002.1"/>
</dbReference>
<dbReference type="EMBL" id="JAAGWY010000002">
    <property type="protein sequence ID" value="NEN06056.1"/>
    <property type="molecule type" value="Genomic_DNA"/>
</dbReference>
<dbReference type="PANTHER" id="PTHR43433:SF10">
    <property type="entry name" value="AB HYDROLASE-1 DOMAIN-CONTAINING PROTEIN"/>
    <property type="match status" value="1"/>
</dbReference>
<evidence type="ECO:0000313" key="3">
    <source>
        <dbReference type="Proteomes" id="UP000474967"/>
    </source>
</evidence>
<dbReference type="SUPFAM" id="SSF53474">
    <property type="entry name" value="alpha/beta-Hydrolases"/>
    <property type="match status" value="1"/>
</dbReference>
<name>A0A6L9XXP3_9MICO</name>
<evidence type="ECO:0000313" key="2">
    <source>
        <dbReference type="EMBL" id="NEN06056.1"/>
    </source>
</evidence>
<organism evidence="2 3">
    <name type="scientific">Leifsonia tongyongensis</name>
    <dbReference type="NCBI Taxonomy" id="1268043"/>
    <lineage>
        <taxon>Bacteria</taxon>
        <taxon>Bacillati</taxon>
        <taxon>Actinomycetota</taxon>
        <taxon>Actinomycetes</taxon>
        <taxon>Micrococcales</taxon>
        <taxon>Microbacteriaceae</taxon>
        <taxon>Leifsonia</taxon>
    </lineage>
</organism>
<reference evidence="2 3" key="1">
    <citation type="journal article" date="2014" name="J. Microbiol.">
        <title>Diaminobutyricibacter tongyongensis gen. nov., sp. nov. and Homoserinibacter gongjuensis gen. nov., sp. nov. belong to the family Microbacteriaceae.</title>
        <authorList>
            <person name="Kim S.J."/>
            <person name="Ahn J.H."/>
            <person name="Weon H.Y."/>
            <person name="Hamada M."/>
            <person name="Suzuki K."/>
            <person name="Kwon S.W."/>
        </authorList>
    </citation>
    <scope>NUCLEOTIDE SEQUENCE [LARGE SCALE GENOMIC DNA]</scope>
    <source>
        <strain evidence="2 3">NBRC 108724</strain>
    </source>
</reference>
<comment type="caution">
    <text evidence="2">The sequence shown here is derived from an EMBL/GenBank/DDBJ whole genome shotgun (WGS) entry which is preliminary data.</text>
</comment>
<dbReference type="InterPro" id="IPR000073">
    <property type="entry name" value="AB_hydrolase_1"/>
</dbReference>
<dbReference type="Pfam" id="PF12697">
    <property type="entry name" value="Abhydrolase_6"/>
    <property type="match status" value="1"/>
</dbReference>
<protein>
    <submittedName>
        <fullName evidence="2">Alpha/beta hydrolase</fullName>
    </submittedName>
</protein>
<proteinExistence type="predicted"/>
<dbReference type="PANTHER" id="PTHR43433">
    <property type="entry name" value="HYDROLASE, ALPHA/BETA FOLD FAMILY PROTEIN"/>
    <property type="match status" value="1"/>
</dbReference>
<keyword evidence="3" id="KW-1185">Reference proteome</keyword>
<dbReference type="GO" id="GO:0016787">
    <property type="term" value="F:hydrolase activity"/>
    <property type="evidence" value="ECO:0007669"/>
    <property type="project" value="UniProtKB-KW"/>
</dbReference>
<dbReference type="InterPro" id="IPR050471">
    <property type="entry name" value="AB_hydrolase"/>
</dbReference>